<accession>A0A0S3RNC0</accession>
<evidence type="ECO:0000259" key="19">
    <source>
        <dbReference type="PROSITE" id="PS50011"/>
    </source>
</evidence>
<evidence type="ECO:0000313" key="21">
    <source>
        <dbReference type="Proteomes" id="UP000291084"/>
    </source>
</evidence>
<dbReference type="PANTHER" id="PTHR45631">
    <property type="entry name" value="OS07G0107800 PROTEIN-RELATED"/>
    <property type="match status" value="1"/>
</dbReference>
<evidence type="ECO:0000256" key="5">
    <source>
        <dbReference type="ARBA" id="ARBA00022679"/>
    </source>
</evidence>
<keyword evidence="3" id="KW-0723">Serine/threonine-protein kinase</keyword>
<dbReference type="SUPFAM" id="SSF56112">
    <property type="entry name" value="Protein kinase-like (PK-like)"/>
    <property type="match status" value="1"/>
</dbReference>
<dbReference type="SMART" id="SM00220">
    <property type="entry name" value="S_TKc"/>
    <property type="match status" value="1"/>
</dbReference>
<evidence type="ECO:0000256" key="15">
    <source>
        <dbReference type="ARBA" id="ARBA00048679"/>
    </source>
</evidence>
<evidence type="ECO:0000313" key="20">
    <source>
        <dbReference type="EMBL" id="BAT82059.1"/>
    </source>
</evidence>
<evidence type="ECO:0000256" key="14">
    <source>
        <dbReference type="ARBA" id="ARBA00047899"/>
    </source>
</evidence>
<dbReference type="Pfam" id="PF07714">
    <property type="entry name" value="PK_Tyr_Ser-Thr"/>
    <property type="match status" value="1"/>
</dbReference>
<dbReference type="PANTHER" id="PTHR45631:SF212">
    <property type="entry name" value="PROTEIN KINASE DOMAIN-CONTAINING PROTEIN"/>
    <property type="match status" value="1"/>
</dbReference>
<feature type="domain" description="Protein kinase" evidence="19">
    <location>
        <begin position="586"/>
        <end position="859"/>
    </location>
</feature>
<feature type="transmembrane region" description="Helical" evidence="17">
    <location>
        <begin position="524"/>
        <end position="550"/>
    </location>
</feature>
<dbReference type="EC" id="2.7.11.1" evidence="2"/>
<evidence type="ECO:0000256" key="9">
    <source>
        <dbReference type="ARBA" id="ARBA00022741"/>
    </source>
</evidence>
<dbReference type="PROSITE" id="PS00107">
    <property type="entry name" value="PROTEIN_KINASE_ATP"/>
    <property type="match status" value="1"/>
</dbReference>
<proteinExistence type="predicted"/>
<evidence type="ECO:0000256" key="18">
    <source>
        <dbReference type="SAM" id="SignalP"/>
    </source>
</evidence>
<dbReference type="CDD" id="cd14066">
    <property type="entry name" value="STKc_IRAK"/>
    <property type="match status" value="1"/>
</dbReference>
<keyword evidence="10" id="KW-0418">Kinase</keyword>
<keyword evidence="12 17" id="KW-1133">Transmembrane helix</keyword>
<evidence type="ECO:0000256" key="16">
    <source>
        <dbReference type="PROSITE-ProRule" id="PRU10141"/>
    </source>
</evidence>
<keyword evidence="6 17" id="KW-0812">Transmembrane</keyword>
<evidence type="ECO:0000256" key="8">
    <source>
        <dbReference type="ARBA" id="ARBA00022737"/>
    </source>
</evidence>
<name>A0A0S3RNC0_PHAAN</name>
<keyword evidence="9 16" id="KW-0547">Nucleotide-binding</keyword>
<evidence type="ECO:0000256" key="7">
    <source>
        <dbReference type="ARBA" id="ARBA00022729"/>
    </source>
</evidence>
<evidence type="ECO:0000256" key="6">
    <source>
        <dbReference type="ARBA" id="ARBA00022692"/>
    </source>
</evidence>
<evidence type="ECO:0000256" key="13">
    <source>
        <dbReference type="ARBA" id="ARBA00023136"/>
    </source>
</evidence>
<sequence length="886" mass="99951">MDRELQWILVLAICASSLINILAENSQLTYWNLANLDYSGVISIDCGVDEGYTDKTTNLQYQADDIQFGEINNTSSINNMGHISQIHKQLNTLRSFPHGKRNCYTLTPKQGKNKKYIIRAYFAYGNYDNENKPPVFDLHLGVNFLKTINSSEGVVIRIEAVHFASTERIDLCLVNIDQGVPFISLLELWPLDNSIYQSSSTLLTLYLLTRLNLGASEDNFIRYTDDIYGRSWEVPNNYNKRPLKTSSAIDLDKFDDPYKLPAEVLSSAVEARDSNSLEFTLNYGTDYEYYVYLHFFDFEDRTNKQKRRLNIVINGFEDNNVTEFHTLSYWKPYTIILPIKQGMGIRKILIEANSDSDELPAMLNALEIYRVLPQSDSSTQEQDVYAIWHIKHVYMINNINWQGDPCGPKNFTWEGVKCSNGDTPRIISLNLSSSKLSGEIDASFSNLTCLVTLDLSDNELSGEVPEFFAKLPQLHFLNLSRNRLTGSVPESLKAKSSNNSLQLSFDGNLRPYRTGSCKSNHKKFIIPLVASITACVAVVLTISTIVMVIWRLRKKGKVISSISVNDEPLKSANQVFSYSDIRRITNNFTTMIGKGGFGKVYLGTLECGKRVAVKILSSPSAQGYKEFQSEAKLLMHVHHRNVVSLVGYCDESDTKALIYEYLSEGNLQQKLSDKNPIFLEWTQRLKIAMDAANGLDYLHNGCQPPVIHRDLKTSNILLDENMHAKISDFGVSKTFANDNDTYVTTYPAGTPGYLDPEFYCSGTLNKKSDVYSFGIILLELITGQPALTGTSENLSYILPWVNNKLRTGNIQEIVDRRLHGKYNGASAWKFVGIAMSCLPQVPIHRPDIGHIALELKDCLSLELSLERTVSNVRESLAVSSRQIEFH</sequence>
<reference evidence="20 21" key="1">
    <citation type="journal article" date="2015" name="Sci. Rep.">
        <title>The power of single molecule real-time sequencing technology in the de novo assembly of a eukaryotic genome.</title>
        <authorList>
            <person name="Sakai H."/>
            <person name="Naito K."/>
            <person name="Ogiso-Tanaka E."/>
            <person name="Takahashi Y."/>
            <person name="Iseki K."/>
            <person name="Muto C."/>
            <person name="Satou K."/>
            <person name="Teruya K."/>
            <person name="Shiroma A."/>
            <person name="Shimoji M."/>
            <person name="Hirano T."/>
            <person name="Itoh T."/>
            <person name="Kaga A."/>
            <person name="Tomooka N."/>
        </authorList>
    </citation>
    <scope>NUCLEOTIDE SEQUENCE [LARGE SCALE GENOMIC DNA]</scope>
    <source>
        <strain evidence="21">cv. Shumari</strain>
    </source>
</reference>
<dbReference type="Gene3D" id="1.10.510.10">
    <property type="entry name" value="Transferase(Phosphotransferase) domain 1"/>
    <property type="match status" value="1"/>
</dbReference>
<gene>
    <name evidence="20" type="primary">Vigan.03G200300</name>
    <name evidence="20" type="ORF">VIGAN_03200300</name>
</gene>
<dbReference type="InterPro" id="IPR000719">
    <property type="entry name" value="Prot_kinase_dom"/>
</dbReference>
<evidence type="ECO:0000256" key="10">
    <source>
        <dbReference type="ARBA" id="ARBA00022777"/>
    </source>
</evidence>
<comment type="catalytic activity">
    <reaction evidence="15">
        <text>L-seryl-[protein] + ATP = O-phospho-L-seryl-[protein] + ADP + H(+)</text>
        <dbReference type="Rhea" id="RHEA:17989"/>
        <dbReference type="Rhea" id="RHEA-COMP:9863"/>
        <dbReference type="Rhea" id="RHEA-COMP:11604"/>
        <dbReference type="ChEBI" id="CHEBI:15378"/>
        <dbReference type="ChEBI" id="CHEBI:29999"/>
        <dbReference type="ChEBI" id="CHEBI:30616"/>
        <dbReference type="ChEBI" id="CHEBI:83421"/>
        <dbReference type="ChEBI" id="CHEBI:456216"/>
        <dbReference type="EC" id="2.7.11.1"/>
    </reaction>
</comment>
<dbReference type="InterPro" id="IPR024788">
    <property type="entry name" value="Malectin-like_Carb-bd_dom"/>
</dbReference>
<dbReference type="InterPro" id="IPR008271">
    <property type="entry name" value="Ser/Thr_kinase_AS"/>
</dbReference>
<keyword evidence="11 16" id="KW-0067">ATP-binding</keyword>
<feature type="signal peptide" evidence="18">
    <location>
        <begin position="1"/>
        <end position="23"/>
    </location>
</feature>
<dbReference type="GO" id="GO:0005524">
    <property type="term" value="F:ATP binding"/>
    <property type="evidence" value="ECO:0007669"/>
    <property type="project" value="UniProtKB-UniRule"/>
</dbReference>
<dbReference type="FunFam" id="1.10.510.10:FF:000095">
    <property type="entry name" value="protein STRUBBELIG-RECEPTOR FAMILY 8"/>
    <property type="match status" value="1"/>
</dbReference>
<keyword evidence="13 17" id="KW-0472">Membrane</keyword>
<organism evidence="20 21">
    <name type="scientific">Vigna angularis var. angularis</name>
    <dbReference type="NCBI Taxonomy" id="157739"/>
    <lineage>
        <taxon>Eukaryota</taxon>
        <taxon>Viridiplantae</taxon>
        <taxon>Streptophyta</taxon>
        <taxon>Embryophyta</taxon>
        <taxon>Tracheophyta</taxon>
        <taxon>Spermatophyta</taxon>
        <taxon>Magnoliopsida</taxon>
        <taxon>eudicotyledons</taxon>
        <taxon>Gunneridae</taxon>
        <taxon>Pentapetalae</taxon>
        <taxon>rosids</taxon>
        <taxon>fabids</taxon>
        <taxon>Fabales</taxon>
        <taxon>Fabaceae</taxon>
        <taxon>Papilionoideae</taxon>
        <taxon>50 kb inversion clade</taxon>
        <taxon>NPAAA clade</taxon>
        <taxon>indigoferoid/millettioid clade</taxon>
        <taxon>Phaseoleae</taxon>
        <taxon>Vigna</taxon>
    </lineage>
</organism>
<comment type="subcellular location">
    <subcellularLocation>
        <location evidence="1">Membrane</location>
        <topology evidence="1">Single-pass membrane protein</topology>
    </subcellularLocation>
</comment>
<feature type="chain" id="PRO_5006617190" description="non-specific serine/threonine protein kinase" evidence="18">
    <location>
        <begin position="24"/>
        <end position="886"/>
    </location>
</feature>
<dbReference type="GO" id="GO:0004674">
    <property type="term" value="F:protein serine/threonine kinase activity"/>
    <property type="evidence" value="ECO:0007669"/>
    <property type="project" value="UniProtKB-KW"/>
</dbReference>
<dbReference type="InterPro" id="IPR001611">
    <property type="entry name" value="Leu-rich_rpt"/>
</dbReference>
<dbReference type="Gene3D" id="2.60.120.430">
    <property type="entry name" value="Galactose-binding lectin"/>
    <property type="match status" value="1"/>
</dbReference>
<dbReference type="Proteomes" id="UP000291084">
    <property type="component" value="Chromosome 3"/>
</dbReference>
<keyword evidence="8" id="KW-0677">Repeat</keyword>
<evidence type="ECO:0000256" key="11">
    <source>
        <dbReference type="ARBA" id="ARBA00022840"/>
    </source>
</evidence>
<dbReference type="InterPro" id="IPR032675">
    <property type="entry name" value="LRR_dom_sf"/>
</dbReference>
<dbReference type="Gene3D" id="3.80.10.10">
    <property type="entry name" value="Ribonuclease Inhibitor"/>
    <property type="match status" value="1"/>
</dbReference>
<feature type="binding site" evidence="16">
    <location>
        <position position="614"/>
    </location>
    <ligand>
        <name>ATP</name>
        <dbReference type="ChEBI" id="CHEBI:30616"/>
    </ligand>
</feature>
<protein>
    <recommendedName>
        <fullName evidence="2">non-specific serine/threonine protein kinase</fullName>
        <ecNumber evidence="2">2.7.11.1</ecNumber>
    </recommendedName>
</protein>
<dbReference type="FunFam" id="3.80.10.10:FF:000129">
    <property type="entry name" value="Leucine-rich repeat receptor-like kinase"/>
    <property type="match status" value="1"/>
</dbReference>
<dbReference type="PRINTS" id="PR00019">
    <property type="entry name" value="LEURICHRPT"/>
</dbReference>
<dbReference type="FunFam" id="3.30.200.20:FF:000394">
    <property type="entry name" value="Leucine-rich repeat receptor-like protein kinase"/>
    <property type="match status" value="1"/>
</dbReference>
<comment type="catalytic activity">
    <reaction evidence="14">
        <text>L-threonyl-[protein] + ATP = O-phospho-L-threonyl-[protein] + ADP + H(+)</text>
        <dbReference type="Rhea" id="RHEA:46608"/>
        <dbReference type="Rhea" id="RHEA-COMP:11060"/>
        <dbReference type="Rhea" id="RHEA-COMP:11605"/>
        <dbReference type="ChEBI" id="CHEBI:15378"/>
        <dbReference type="ChEBI" id="CHEBI:30013"/>
        <dbReference type="ChEBI" id="CHEBI:30616"/>
        <dbReference type="ChEBI" id="CHEBI:61977"/>
        <dbReference type="ChEBI" id="CHEBI:456216"/>
        <dbReference type="EC" id="2.7.11.1"/>
    </reaction>
</comment>
<evidence type="ECO:0000256" key="1">
    <source>
        <dbReference type="ARBA" id="ARBA00004167"/>
    </source>
</evidence>
<dbReference type="EMBL" id="AP015036">
    <property type="protein sequence ID" value="BAT82059.1"/>
    <property type="molecule type" value="Genomic_DNA"/>
</dbReference>
<dbReference type="InterPro" id="IPR011009">
    <property type="entry name" value="Kinase-like_dom_sf"/>
</dbReference>
<dbReference type="SUPFAM" id="SSF52058">
    <property type="entry name" value="L domain-like"/>
    <property type="match status" value="1"/>
</dbReference>
<dbReference type="AlphaFoldDB" id="A0A0S3RNC0"/>
<dbReference type="Pfam" id="PF12819">
    <property type="entry name" value="Malectin_like"/>
    <property type="match status" value="1"/>
</dbReference>
<evidence type="ECO:0000256" key="17">
    <source>
        <dbReference type="SAM" id="Phobius"/>
    </source>
</evidence>
<keyword evidence="21" id="KW-1185">Reference proteome</keyword>
<dbReference type="Pfam" id="PF13855">
    <property type="entry name" value="LRR_8"/>
    <property type="match status" value="1"/>
</dbReference>
<evidence type="ECO:0000256" key="12">
    <source>
        <dbReference type="ARBA" id="ARBA00022989"/>
    </source>
</evidence>
<evidence type="ECO:0000256" key="2">
    <source>
        <dbReference type="ARBA" id="ARBA00012513"/>
    </source>
</evidence>
<dbReference type="PROSITE" id="PS00108">
    <property type="entry name" value="PROTEIN_KINASE_ST"/>
    <property type="match status" value="1"/>
</dbReference>
<evidence type="ECO:0000256" key="4">
    <source>
        <dbReference type="ARBA" id="ARBA00022614"/>
    </source>
</evidence>
<keyword evidence="5" id="KW-0808">Transferase</keyword>
<dbReference type="GO" id="GO:0016020">
    <property type="term" value="C:membrane"/>
    <property type="evidence" value="ECO:0007669"/>
    <property type="project" value="UniProtKB-SubCell"/>
</dbReference>
<dbReference type="InterPro" id="IPR017441">
    <property type="entry name" value="Protein_kinase_ATP_BS"/>
</dbReference>
<evidence type="ECO:0000256" key="3">
    <source>
        <dbReference type="ARBA" id="ARBA00022527"/>
    </source>
</evidence>
<keyword evidence="7 18" id="KW-0732">Signal</keyword>
<dbReference type="InterPro" id="IPR001245">
    <property type="entry name" value="Ser-Thr/Tyr_kinase_cat_dom"/>
</dbReference>
<keyword evidence="4" id="KW-0433">Leucine-rich repeat</keyword>
<dbReference type="PROSITE" id="PS50011">
    <property type="entry name" value="PROTEIN_KINASE_DOM"/>
    <property type="match status" value="1"/>
</dbReference>
<dbReference type="Gene3D" id="3.30.200.20">
    <property type="entry name" value="Phosphorylase Kinase, domain 1"/>
    <property type="match status" value="1"/>
</dbReference>
<dbReference type="OrthoDB" id="1382965at2759"/>